<evidence type="ECO:0000256" key="6">
    <source>
        <dbReference type="ARBA" id="ARBA00023065"/>
    </source>
</evidence>
<dbReference type="InterPro" id="IPR038081">
    <property type="entry name" value="CalX-like_sf"/>
</dbReference>
<evidence type="ECO:0000313" key="10">
    <source>
        <dbReference type="Proteomes" id="UP000319557"/>
    </source>
</evidence>
<keyword evidence="10" id="KW-1185">Reference proteome</keyword>
<feature type="domain" description="Calx-beta" evidence="8">
    <location>
        <begin position="2128"/>
        <end position="2231"/>
    </location>
</feature>
<dbReference type="SUPFAM" id="SSF141072">
    <property type="entry name" value="CalX-like"/>
    <property type="match status" value="8"/>
</dbReference>
<feature type="region of interest" description="Disordered" evidence="7">
    <location>
        <begin position="651"/>
        <end position="672"/>
    </location>
</feature>
<dbReference type="OrthoDB" id="177947at2"/>
<dbReference type="GO" id="GO:0007154">
    <property type="term" value="P:cell communication"/>
    <property type="evidence" value="ECO:0007669"/>
    <property type="project" value="InterPro"/>
</dbReference>
<sequence length="3010" mass="313547">MRTPLSLRNLLRKSTSSRRRALRRRVLQSERLEQRQLLAGDVQLRFEFVDAAQSAVTSLSVGEDYTLRAYVRDVQAEDPDGIFRAYLDVNYNSSLATASGSITHGPGYTMSTDGNTNTAGVIDEVGGSDSDSAPPSNDTQRTAEYLLFSTTITPSAPGTLNLSIDDADGPTRSIQMWDLRQIPASEVSVVGGSIEIASNIIITPTTGLQTSEAGGSSSFSVRLSEQPEGSVSFNLSSSDPTEGTIDKSSLSFTSANWNTPQTVTVTGVNDSIADGNIPFQIITAALTSSDDRFNGVDPPDVSVTNLDDSDTAGITILDATGLTTRESGTRSDTFRVVLNSQSTGTVTIPLSSNNALEGTVSPSQLVFTTSNWNVPQTVTVTGQNDDVEDGDQSYKIILAKPTGADPAYTALSANEVTVTNVDDDTAGVVVTPTSGLVTGEDGRTATFTVRLQSRPLGNVTVGLVSSDTTEGTLSTSSLSFNVTNWNTPQTVTVTGLNDNVDDGDIVYSVITTATSSADPNYQLSASEVPNVSLTNADDADTAGFTISPATGLTTAESGAQQNTSFTIRLSSQPTATVVVSFASSDSSEGTVSPASQTFTTSNWNSPRTITISGVNDALSDGNIDYAVQVSSTSTDPKYVLNQSLPVTNVDDDPAGVTISRTSGLRTTEGGGTDSFNIRLDSQPTGNVVVSFTSSDTTEGTVAPSPITFSTTNWNVAQTVTLTGVDDPVQDGDIGYTISLSLASNDPAYDGLQAPSISATNADNEVNVSIQPVGDAITDETGRQATFSVSIDKEPTSNVTIALSSSDLTEGTVSPASVVFTPQNWNQPKTFTVTGVDDNIDDGDVSYTIITSAIQSSDPNYSGVNPADVTVVNQSAGDQAAVVVNADPNLTTTEAGGTATFTVALATQPVAPVTIDLTSSNTAEGTVSPIQLTFTTSNWNTPRTVTVTGVDDLVDDGDASYSIRFDVLSADGKYNDLPVSDQAIRNTNNDVAGLTLTPATGLVTSEDAAVATFTVQLTSQPLQNVTVTPQSGDSSEGLVTSQPLTFTSTNWNQPQTVTVVGQNDDVKDGSVDYTVGFALTSTDPKYNDLAVGTVQITNEDNEIPVTISAPSSSATSEDGTSVTFTVVLDQQPADNVTIDLSSNDLGEATIDLTSLTFTSQNWDTLQTVTVTGVDDFIDDGNVDYRIITSPVVSNDPDFSGLKPADVLLTNNDNGDVAGINVSPRVDVTTSETAADGSTEVTVTLNSEPTASVIIELISSDTGEGTVAPTQLIFDASNWDTPQTVTLTGVDDFIDDGPVDYSIRFNALSADPKYNAIETADLVVSNLDDDVAGVRIESDGPLSTSEDGGVAIFTVQLDSQPTADVTIALASDNTAEGTVAPQTLTFTALNWNVPQTVTATGVDDAEKDGDVDYSIQLTATSTDSVYNAIPIASVTVTNQDDEVPITISAPSASATSETGTEVTFTIVLDEQPSSDVTIGLSSSDTTEATIDIDSVLFTSANWNVPQTITVRGVDDDIDDGDVDFRVITSVVQSDDPLFSGFDPRDILLTNQDDGDTAGITFTPSTTTQTSEAGTGTAATMQFVLDSQPTSDVTIAITSTDTTEGTVSASSLVFTANNWNVAQSVTVSGVNDDIDDGDIDYQIQFSVSSDDAKYAALALPAQSFQNLNDDTAGVTVTPPGNLTTGEDGTSDQFVVVLNSEPTSNVTVTLVSSDTSEGTVDPQTLTFTPANWNIAQTVTVSGVDDSLEDDQVDYTVDATISSDDAKYAAVVIPAITASNIDDEVGVRFTPAGDLETSENGTPTFFDAVLTKQPTGEVRFDLATNDSGEVTISHTQLVFTPDNWDVPQRVTAIGVDDASVDGDIATTIVTSPVVSDDVRFSGFNPRDLTIINRDNDTARLRVTAVSASQDEGTVGGTTAFTFDLALTGNVTGGFDIDYTTNDGTATAASGDYVDNDGSLSFVGTDGETHQVTVLVNHDNIVELNEQFQFALGALTATTDSIRERITTNGSPITLTIVNDDTATVTLTGQTSRNEGTASGDDTIDYTVTLSNPVQDGLSLDYATSNGTATAGDDYVANSGTLTFSETELTKTISVQITRDNKVETDETFQLAIGPITDVSAEILSQLTLVDPSITTTLVNDDSATLRLIPPAATDEGSSQTTTPFDFTVELSAPVQGELRIPFSTVDGTATVADDDYVARTGTLVFFDGSTTPKVITIDVNQDDRVEASETFSVSLGTPTGPAASILTDLNIEGSPATATIQNDDFPRLILSPLAPSETEGTGDDATVLSFMVQLTDAVPGGFVLPYTTDDGTAFAGSDYIDNDGTLTFNGDAGETQVITVSIVKDSRVEGDETFELNLGQLQQLASGQRVDIPDSRAIVTIVDDDTTTLSIDQTNVTHNEGTSATGTEFLYTVTLSNPIQTPFSLPYATVDGTARAADGDFTAVDSTLDFVGTAGETQNVRIVVAADNIVEANESFSVAFGNLIGVPNELADRVTVDFTSVTASIVDDDTATITVADVSGSESAGALTFNVTASAIVQGGFSIGYSLSDGTATLADNDYVNTNGTLTFDGVTQRSVVVQIGSDAKVERNETFQLILDALAGLPAGIGDRVTLADTSATATITNDDTAQFAFTSATSTVQEAAGSHSFNVRLDAGAGGSIGEAVTVNITATGTGTASSADYTLTTTSITFPAGSTTGTTLPVQLQLTDDNLQEPFETAVFQIAVAGDAVDGAVSIGSPSTHTVEIQDDPRSAVISGSVWVDANQNTSADAGEMMLHGITVRLSGTDLQGQAITAATATDALGRYQFTNLPAGTYTVTQQQPTDYHDGNAVAGSTGGTVLENQIAGIVLEPAGVSQNNSFMEAGKKAQYVNSGRILSRPIQRDTVSSSEVQGVQLQRSGATLTILGSDDRDIIEVTPASSASGQHILTINGATQSINASDVSVIRIEGGGGDDDVIFRDTAGNDRLSAAADQAILETANLRIESIANEFVEAISSGGSDQADRQALDFILRLSGDWQ</sequence>
<gene>
    <name evidence="9" type="ORF">EC9_39050</name>
</gene>
<dbReference type="GO" id="GO:0005576">
    <property type="term" value="C:extracellular region"/>
    <property type="evidence" value="ECO:0007669"/>
    <property type="project" value="UniProtKB-SubCell"/>
</dbReference>
<comment type="subcellular location">
    <subcellularLocation>
        <location evidence="1">Secreted</location>
    </subcellularLocation>
</comment>
<dbReference type="Gene3D" id="2.60.40.2030">
    <property type="match status" value="7"/>
</dbReference>
<evidence type="ECO:0000256" key="2">
    <source>
        <dbReference type="ARBA" id="ARBA00022525"/>
    </source>
</evidence>
<reference evidence="9 10" key="1">
    <citation type="submission" date="2019-02" db="EMBL/GenBank/DDBJ databases">
        <title>Deep-cultivation of Planctomycetes and their phenomic and genomic characterization uncovers novel biology.</title>
        <authorList>
            <person name="Wiegand S."/>
            <person name="Jogler M."/>
            <person name="Boedeker C."/>
            <person name="Pinto D."/>
            <person name="Vollmers J."/>
            <person name="Rivas-Marin E."/>
            <person name="Kohn T."/>
            <person name="Peeters S.H."/>
            <person name="Heuer A."/>
            <person name="Rast P."/>
            <person name="Oberbeckmann S."/>
            <person name="Bunk B."/>
            <person name="Jeske O."/>
            <person name="Meyerdierks A."/>
            <person name="Storesund J.E."/>
            <person name="Kallscheuer N."/>
            <person name="Luecker S."/>
            <person name="Lage O.M."/>
            <person name="Pohl T."/>
            <person name="Merkel B.J."/>
            <person name="Hornburger P."/>
            <person name="Mueller R.-W."/>
            <person name="Bruemmer F."/>
            <person name="Labrenz M."/>
            <person name="Spormann A.M."/>
            <person name="Op den Camp H."/>
            <person name="Overmann J."/>
            <person name="Amann R."/>
            <person name="Jetten M.S.M."/>
            <person name="Mascher T."/>
            <person name="Medema M.H."/>
            <person name="Devos D.P."/>
            <person name="Kaster A.-K."/>
            <person name="Ovreas L."/>
            <person name="Rohde M."/>
            <person name="Galperin M.Y."/>
            <person name="Jogler C."/>
        </authorList>
    </citation>
    <scope>NUCLEOTIDE SEQUENCE [LARGE SCALE GENOMIC DNA]</scope>
    <source>
        <strain evidence="9 10">EC9</strain>
    </source>
</reference>
<evidence type="ECO:0000259" key="8">
    <source>
        <dbReference type="SMART" id="SM00237"/>
    </source>
</evidence>
<dbReference type="KEGG" id="ruv:EC9_39050"/>
<accession>A0A517M4A3</accession>
<protein>
    <submittedName>
        <fullName evidence="9">Calx-beta domain protein</fullName>
    </submittedName>
</protein>
<dbReference type="PANTHER" id="PTHR11878">
    <property type="entry name" value="SODIUM/CALCIUM EXCHANGER"/>
    <property type="match status" value="1"/>
</dbReference>
<keyword evidence="4" id="KW-0677">Repeat</keyword>
<dbReference type="GO" id="GO:0016020">
    <property type="term" value="C:membrane"/>
    <property type="evidence" value="ECO:0007669"/>
    <property type="project" value="InterPro"/>
</dbReference>
<feature type="domain" description="Calx-beta" evidence="8">
    <location>
        <begin position="2372"/>
        <end position="2476"/>
    </location>
</feature>
<dbReference type="InterPro" id="IPR003644">
    <property type="entry name" value="Calx_beta"/>
</dbReference>
<organism evidence="9 10">
    <name type="scientific">Rosistilla ulvae</name>
    <dbReference type="NCBI Taxonomy" id="1930277"/>
    <lineage>
        <taxon>Bacteria</taxon>
        <taxon>Pseudomonadati</taxon>
        <taxon>Planctomycetota</taxon>
        <taxon>Planctomycetia</taxon>
        <taxon>Pirellulales</taxon>
        <taxon>Pirellulaceae</taxon>
        <taxon>Rosistilla</taxon>
    </lineage>
</organism>
<evidence type="ECO:0000313" key="9">
    <source>
        <dbReference type="EMBL" id="QDS89705.1"/>
    </source>
</evidence>
<evidence type="ECO:0000256" key="3">
    <source>
        <dbReference type="ARBA" id="ARBA00022729"/>
    </source>
</evidence>
<keyword evidence="5" id="KW-0106">Calcium</keyword>
<dbReference type="Pfam" id="PF03160">
    <property type="entry name" value="Calx-beta"/>
    <property type="match status" value="8"/>
</dbReference>
<feature type="domain" description="Calx-beta" evidence="8">
    <location>
        <begin position="1883"/>
        <end position="1987"/>
    </location>
</feature>
<dbReference type="PANTHER" id="PTHR11878:SF65">
    <property type="entry name" value="NA_CA-EXCHANGE PROTEIN, ISOFORM G"/>
    <property type="match status" value="1"/>
</dbReference>
<feature type="domain" description="Calx-beta" evidence="8">
    <location>
        <begin position="2496"/>
        <end position="2592"/>
    </location>
</feature>
<keyword evidence="6" id="KW-0406">Ion transport</keyword>
<dbReference type="Pfam" id="PF17210">
    <property type="entry name" value="SdrD_B"/>
    <property type="match status" value="1"/>
</dbReference>
<feature type="domain" description="Calx-beta" evidence="8">
    <location>
        <begin position="2612"/>
        <end position="2717"/>
    </location>
</feature>
<evidence type="ECO:0000256" key="4">
    <source>
        <dbReference type="ARBA" id="ARBA00022737"/>
    </source>
</evidence>
<dbReference type="SUPFAM" id="SSF117074">
    <property type="entry name" value="Hypothetical protein PA1324"/>
    <property type="match status" value="1"/>
</dbReference>
<dbReference type="EMBL" id="CP036261">
    <property type="protein sequence ID" value="QDS89705.1"/>
    <property type="molecule type" value="Genomic_DNA"/>
</dbReference>
<proteinExistence type="predicted"/>
<dbReference type="InterPro" id="IPR051171">
    <property type="entry name" value="CaCA"/>
</dbReference>
<feature type="domain" description="Calx-beta" evidence="8">
    <location>
        <begin position="2007"/>
        <end position="2108"/>
    </location>
</feature>
<dbReference type="InterPro" id="IPR013783">
    <property type="entry name" value="Ig-like_fold"/>
</dbReference>
<dbReference type="InterPro" id="IPR033764">
    <property type="entry name" value="Sdr_B"/>
</dbReference>
<keyword evidence="6" id="KW-0813">Transport</keyword>
<feature type="domain" description="Calx-beta" evidence="8">
    <location>
        <begin position="2251"/>
        <end position="2354"/>
    </location>
</feature>
<dbReference type="Gene3D" id="2.60.40.10">
    <property type="entry name" value="Immunoglobulins"/>
    <property type="match status" value="1"/>
</dbReference>
<evidence type="ECO:0000256" key="1">
    <source>
        <dbReference type="ARBA" id="ARBA00004613"/>
    </source>
</evidence>
<evidence type="ECO:0000256" key="5">
    <source>
        <dbReference type="ARBA" id="ARBA00022837"/>
    </source>
</evidence>
<dbReference type="GO" id="GO:0030001">
    <property type="term" value="P:metal ion transport"/>
    <property type="evidence" value="ECO:0007669"/>
    <property type="project" value="TreeGrafter"/>
</dbReference>
<name>A0A517M4A3_9BACT</name>
<keyword evidence="3" id="KW-0732">Signal</keyword>
<dbReference type="Proteomes" id="UP000319557">
    <property type="component" value="Chromosome"/>
</dbReference>
<keyword evidence="2" id="KW-0964">Secreted</keyword>
<evidence type="ECO:0000256" key="7">
    <source>
        <dbReference type="SAM" id="MobiDB-lite"/>
    </source>
</evidence>
<dbReference type="SMART" id="SM00237">
    <property type="entry name" value="Calx_beta"/>
    <property type="match status" value="7"/>
</dbReference>